<organism evidence="2">
    <name type="scientific">Coralloluteibacterium stylophorae</name>
    <dbReference type="NCBI Taxonomy" id="1776034"/>
    <lineage>
        <taxon>Bacteria</taxon>
        <taxon>Pseudomonadati</taxon>
        <taxon>Pseudomonadota</taxon>
        <taxon>Gammaproteobacteria</taxon>
        <taxon>Lysobacterales</taxon>
        <taxon>Lysobacteraceae</taxon>
        <taxon>Coralloluteibacterium</taxon>
    </lineage>
</organism>
<gene>
    <name evidence="3" type="ORF">KB893_009550</name>
    <name evidence="2" type="ORF">KB893_03100</name>
</gene>
<dbReference type="InterPro" id="IPR007372">
    <property type="entry name" value="Lipid/polyisoprenoid-bd_YceI"/>
</dbReference>
<reference evidence="3 4" key="1">
    <citation type="journal article" date="2021" name="Microbiol. Resour. Announc.">
        <title>Draft Genome Sequence of Coralloluteibacterium stylophorae LMG 29479T.</title>
        <authorList>
            <person name="Karlyshev A.V."/>
            <person name="Kudryashova E.B."/>
            <person name="Ariskina E.V."/>
            <person name="Conroy A.P."/>
            <person name="Abidueva E.Y."/>
        </authorList>
    </citation>
    <scope>NUCLEOTIDE SEQUENCE [LARGE SCALE GENOMIC DNA]</scope>
    <source>
        <strain evidence="3 4">LMG 29479</strain>
    </source>
</reference>
<comment type="caution">
    <text evidence="2">The sequence shown here is derived from an EMBL/GenBank/DDBJ whole genome shotgun (WGS) entry which is preliminary data.</text>
</comment>
<dbReference type="EMBL" id="JAGQFT010000012">
    <property type="protein sequence ID" value="MBR0561514.1"/>
    <property type="molecule type" value="Genomic_DNA"/>
</dbReference>
<dbReference type="AlphaFoldDB" id="A0A8J7VRD6"/>
<evidence type="ECO:0000313" key="4">
    <source>
        <dbReference type="Proteomes" id="UP000675747"/>
    </source>
</evidence>
<dbReference type="Proteomes" id="UP000675747">
    <property type="component" value="Unassembled WGS sequence"/>
</dbReference>
<dbReference type="Pfam" id="PF04264">
    <property type="entry name" value="YceI"/>
    <property type="match status" value="1"/>
</dbReference>
<evidence type="ECO:0000259" key="1">
    <source>
        <dbReference type="SMART" id="SM00867"/>
    </source>
</evidence>
<dbReference type="PANTHER" id="PTHR34406:SF1">
    <property type="entry name" value="PROTEIN YCEI"/>
    <property type="match status" value="1"/>
</dbReference>
<dbReference type="InterPro" id="IPR036761">
    <property type="entry name" value="TTHA0802/YceI-like_sf"/>
</dbReference>
<protein>
    <submittedName>
        <fullName evidence="2">YceI family protein</fullName>
    </submittedName>
</protein>
<keyword evidence="4" id="KW-1185">Reference proteome</keyword>
<name>A0A8J7VRD6_9GAMM</name>
<proteinExistence type="predicted"/>
<accession>A0A8J7VRD6</accession>
<evidence type="ECO:0000313" key="3">
    <source>
        <dbReference type="EMBL" id="MBS7457378.1"/>
    </source>
</evidence>
<dbReference type="SUPFAM" id="SSF101874">
    <property type="entry name" value="YceI-like"/>
    <property type="match status" value="1"/>
</dbReference>
<reference evidence="2" key="2">
    <citation type="submission" date="2021-04" db="EMBL/GenBank/DDBJ databases">
        <authorList>
            <person name="Karlyshev A.V."/>
        </authorList>
    </citation>
    <scope>NUCLEOTIDE SEQUENCE</scope>
    <source>
        <strain evidence="2">LMG 29479</strain>
    </source>
</reference>
<feature type="domain" description="Lipid/polyisoprenoid-binding YceI-like" evidence="1">
    <location>
        <begin position="2"/>
        <end position="151"/>
    </location>
</feature>
<dbReference type="PANTHER" id="PTHR34406">
    <property type="entry name" value="PROTEIN YCEI"/>
    <property type="match status" value="1"/>
</dbReference>
<evidence type="ECO:0000313" key="2">
    <source>
        <dbReference type="EMBL" id="MBR0561514.1"/>
    </source>
</evidence>
<sequence>MQFQVRMRPRRYVSGRFGEMAGSLLRRDDGLLEVRMRLAASSVEFPGRASYGRFARSGAFFDAEHHPLIEFDSRPFPQALLQRGGELQGSLTLRGVRREVAFRLAPGGCTRPGLDCDLEVAGSVDRDDFDMGALGLLLDDEVRFHFRLRLGLPS</sequence>
<dbReference type="EMBL" id="JAGQFT020000005">
    <property type="protein sequence ID" value="MBS7457378.1"/>
    <property type="molecule type" value="Genomic_DNA"/>
</dbReference>
<dbReference type="SMART" id="SM00867">
    <property type="entry name" value="YceI"/>
    <property type="match status" value="1"/>
</dbReference>
<dbReference type="Gene3D" id="2.40.128.110">
    <property type="entry name" value="Lipid/polyisoprenoid-binding, YceI-like"/>
    <property type="match status" value="1"/>
</dbReference>